<proteinExistence type="predicted"/>
<dbReference type="EMBL" id="BLAL01000162">
    <property type="protein sequence ID" value="GES86700.1"/>
    <property type="molecule type" value="Genomic_DNA"/>
</dbReference>
<gene>
    <name evidence="1" type="ORF">RCL2_001374900</name>
</gene>
<protein>
    <submittedName>
        <fullName evidence="1">Uncharacterized protein</fullName>
    </submittedName>
</protein>
<dbReference type="AlphaFoldDB" id="A0A8H3LJ55"/>
<sequence length="67" mass="7933">MYQQSFFIARTRLFRSILVTSYLPSQVKSKLNPRSLNYDGNLRNVIQPNYYLLPRGRDTKDVHKSLN</sequence>
<dbReference type="Proteomes" id="UP000615446">
    <property type="component" value="Unassembled WGS sequence"/>
</dbReference>
<comment type="caution">
    <text evidence="1">The sequence shown here is derived from an EMBL/GenBank/DDBJ whole genome shotgun (WGS) entry which is preliminary data.</text>
</comment>
<evidence type="ECO:0000313" key="2">
    <source>
        <dbReference type="Proteomes" id="UP000615446"/>
    </source>
</evidence>
<organism evidence="1 2">
    <name type="scientific">Rhizophagus clarus</name>
    <dbReference type="NCBI Taxonomy" id="94130"/>
    <lineage>
        <taxon>Eukaryota</taxon>
        <taxon>Fungi</taxon>
        <taxon>Fungi incertae sedis</taxon>
        <taxon>Mucoromycota</taxon>
        <taxon>Glomeromycotina</taxon>
        <taxon>Glomeromycetes</taxon>
        <taxon>Glomerales</taxon>
        <taxon>Glomeraceae</taxon>
        <taxon>Rhizophagus</taxon>
    </lineage>
</organism>
<evidence type="ECO:0000313" key="1">
    <source>
        <dbReference type="EMBL" id="GES86700.1"/>
    </source>
</evidence>
<name>A0A8H3LJ55_9GLOM</name>
<accession>A0A8H3LJ55</accession>
<reference evidence="1" key="1">
    <citation type="submission" date="2019-10" db="EMBL/GenBank/DDBJ databases">
        <title>Conservation and host-specific expression of non-tandemly repeated heterogenous ribosome RNA gene in arbuscular mycorrhizal fungi.</title>
        <authorList>
            <person name="Maeda T."/>
            <person name="Kobayashi Y."/>
            <person name="Nakagawa T."/>
            <person name="Ezawa T."/>
            <person name="Yamaguchi K."/>
            <person name="Bino T."/>
            <person name="Nishimoto Y."/>
            <person name="Shigenobu S."/>
            <person name="Kawaguchi M."/>
        </authorList>
    </citation>
    <scope>NUCLEOTIDE SEQUENCE</scope>
    <source>
        <strain evidence="1">HR1</strain>
    </source>
</reference>